<dbReference type="PANTHER" id="PTHR10091">
    <property type="entry name" value="ALDOSE-1-EPIMERASE"/>
    <property type="match status" value="1"/>
</dbReference>
<dbReference type="OrthoDB" id="9795355at2"/>
<dbReference type="Gene3D" id="2.70.98.10">
    <property type="match status" value="1"/>
</dbReference>
<dbReference type="GO" id="GO:0006006">
    <property type="term" value="P:glucose metabolic process"/>
    <property type="evidence" value="ECO:0007669"/>
    <property type="project" value="TreeGrafter"/>
</dbReference>
<protein>
    <submittedName>
        <fullName evidence="1">Aldose 1-epimerase</fullName>
    </submittedName>
</protein>
<dbReference type="GO" id="GO:0005737">
    <property type="term" value="C:cytoplasm"/>
    <property type="evidence" value="ECO:0007669"/>
    <property type="project" value="TreeGrafter"/>
</dbReference>
<keyword evidence="2" id="KW-1185">Reference proteome</keyword>
<dbReference type="RefSeq" id="WP_132419054.1">
    <property type="nucleotide sequence ID" value="NZ_SKFG01000016.1"/>
</dbReference>
<dbReference type="EMBL" id="SKFG01000016">
    <property type="protein sequence ID" value="TCZ75865.1"/>
    <property type="molecule type" value="Genomic_DNA"/>
</dbReference>
<organism evidence="1 2">
    <name type="scientific">Paenibacillus albiflavus</name>
    <dbReference type="NCBI Taxonomy" id="2545760"/>
    <lineage>
        <taxon>Bacteria</taxon>
        <taxon>Bacillati</taxon>
        <taxon>Bacillota</taxon>
        <taxon>Bacilli</taxon>
        <taxon>Bacillales</taxon>
        <taxon>Paenibacillaceae</taxon>
        <taxon>Paenibacillus</taxon>
    </lineage>
</organism>
<reference evidence="1 2" key="1">
    <citation type="submission" date="2019-03" db="EMBL/GenBank/DDBJ databases">
        <authorList>
            <person name="Kim M.K.M."/>
        </authorList>
    </citation>
    <scope>NUCLEOTIDE SEQUENCE [LARGE SCALE GENOMIC DNA]</scope>
    <source>
        <strain evidence="1 2">18JY21-1</strain>
    </source>
</reference>
<dbReference type="InterPro" id="IPR008183">
    <property type="entry name" value="Aldose_1/G6P_1-epimerase"/>
</dbReference>
<dbReference type="CDD" id="cd01081">
    <property type="entry name" value="Aldose_epim"/>
    <property type="match status" value="1"/>
</dbReference>
<evidence type="ECO:0000313" key="1">
    <source>
        <dbReference type="EMBL" id="TCZ75865.1"/>
    </source>
</evidence>
<dbReference type="GO" id="GO:0030246">
    <property type="term" value="F:carbohydrate binding"/>
    <property type="evidence" value="ECO:0007669"/>
    <property type="project" value="InterPro"/>
</dbReference>
<dbReference type="AlphaFoldDB" id="A0A4R4ED22"/>
<dbReference type="PANTHER" id="PTHR10091:SF0">
    <property type="entry name" value="GALACTOSE MUTAROTASE"/>
    <property type="match status" value="1"/>
</dbReference>
<dbReference type="GO" id="GO:0033499">
    <property type="term" value="P:galactose catabolic process via UDP-galactose, Leloir pathway"/>
    <property type="evidence" value="ECO:0007669"/>
    <property type="project" value="TreeGrafter"/>
</dbReference>
<dbReference type="Pfam" id="PF01263">
    <property type="entry name" value="Aldose_epim"/>
    <property type="match status" value="1"/>
</dbReference>
<dbReference type="SUPFAM" id="SSF74650">
    <property type="entry name" value="Galactose mutarotase-like"/>
    <property type="match status" value="1"/>
</dbReference>
<accession>A0A4R4ED22</accession>
<name>A0A4R4ED22_9BACL</name>
<evidence type="ECO:0000313" key="2">
    <source>
        <dbReference type="Proteomes" id="UP000295418"/>
    </source>
</evidence>
<dbReference type="GO" id="GO:0004034">
    <property type="term" value="F:aldose 1-epimerase activity"/>
    <property type="evidence" value="ECO:0007669"/>
    <property type="project" value="TreeGrafter"/>
</dbReference>
<dbReference type="Proteomes" id="UP000295418">
    <property type="component" value="Unassembled WGS sequence"/>
</dbReference>
<sequence>MITEQIWHGETVHILENDKLSITLCPAINNNLIRIWDKTLEREVLRVPDDPAALRANPAHFGTPILMPPNRIIGGAFTFDGRPYQFLINRPNNMHNHGVLQALPWKVKQVHEDQEVISITSTFRTFDHPVVMEQFPHDFELEVTYELVGSTLNHKVKATNYSELKAPFGYGLHTWFLLDHKPQDWKFTLPVSGIWELGSDLMPTGQILPLGELQGLPEGISLKGTDFDTVFHIGNEEYPHVATLEDDRCIIRYSAPSDKFKHWVIYTKGEADNFICAEPYTWVTNAPNVPRDAELTGIIGIPSGESIELDILLDISYK</sequence>
<gene>
    <name evidence="1" type="ORF">E0485_15940</name>
</gene>
<dbReference type="InterPro" id="IPR011013">
    <property type="entry name" value="Gal_mutarotase_sf_dom"/>
</dbReference>
<dbReference type="InterPro" id="IPR014718">
    <property type="entry name" value="GH-type_carb-bd"/>
</dbReference>
<proteinExistence type="predicted"/>
<comment type="caution">
    <text evidence="1">The sequence shown here is derived from an EMBL/GenBank/DDBJ whole genome shotgun (WGS) entry which is preliminary data.</text>
</comment>